<comment type="caution">
    <text evidence="1">The sequence shown here is derived from an EMBL/GenBank/DDBJ whole genome shotgun (WGS) entry which is preliminary data.</text>
</comment>
<organism evidence="1 2">
    <name type="scientific">Araneus ventricosus</name>
    <name type="common">Orbweaver spider</name>
    <name type="synonym">Epeira ventricosa</name>
    <dbReference type="NCBI Taxonomy" id="182803"/>
    <lineage>
        <taxon>Eukaryota</taxon>
        <taxon>Metazoa</taxon>
        <taxon>Ecdysozoa</taxon>
        <taxon>Arthropoda</taxon>
        <taxon>Chelicerata</taxon>
        <taxon>Arachnida</taxon>
        <taxon>Araneae</taxon>
        <taxon>Araneomorphae</taxon>
        <taxon>Entelegynae</taxon>
        <taxon>Araneoidea</taxon>
        <taxon>Araneidae</taxon>
        <taxon>Araneus</taxon>
    </lineage>
</organism>
<name>A0A4Y2L5V8_ARAVE</name>
<keyword evidence="2" id="KW-1185">Reference proteome</keyword>
<dbReference type="Proteomes" id="UP000499080">
    <property type="component" value="Unassembled WGS sequence"/>
</dbReference>
<protein>
    <submittedName>
        <fullName evidence="1">Uncharacterized protein</fullName>
    </submittedName>
</protein>
<dbReference type="EMBL" id="BGPR01005404">
    <property type="protein sequence ID" value="GBN09892.1"/>
    <property type="molecule type" value="Genomic_DNA"/>
</dbReference>
<evidence type="ECO:0000313" key="2">
    <source>
        <dbReference type="Proteomes" id="UP000499080"/>
    </source>
</evidence>
<gene>
    <name evidence="1" type="ORF">AVEN_257461_1</name>
</gene>
<accession>A0A4Y2L5V8</accession>
<evidence type="ECO:0000313" key="1">
    <source>
        <dbReference type="EMBL" id="GBN09892.1"/>
    </source>
</evidence>
<dbReference type="AlphaFoldDB" id="A0A4Y2L5V8"/>
<sequence length="97" mass="11373">MSDSPRDFIPSIPRNGINALRSSKHNNLPFVMKCFDLHRTLKNTKIKYCWNSEMNEDKVAENSNATWETFDPLIDALQAVKCSHHRIWKGIWDRQTL</sequence>
<dbReference type="OrthoDB" id="6437089at2759"/>
<reference evidence="1 2" key="1">
    <citation type="journal article" date="2019" name="Sci. Rep.">
        <title>Orb-weaving spider Araneus ventricosus genome elucidates the spidroin gene catalogue.</title>
        <authorList>
            <person name="Kono N."/>
            <person name="Nakamura H."/>
            <person name="Ohtoshi R."/>
            <person name="Moran D.A.P."/>
            <person name="Shinohara A."/>
            <person name="Yoshida Y."/>
            <person name="Fujiwara M."/>
            <person name="Mori M."/>
            <person name="Tomita M."/>
            <person name="Arakawa K."/>
        </authorList>
    </citation>
    <scope>NUCLEOTIDE SEQUENCE [LARGE SCALE GENOMIC DNA]</scope>
</reference>
<proteinExistence type="predicted"/>